<evidence type="ECO:0000313" key="11">
    <source>
        <dbReference type="EMBL" id="ORY75298.1"/>
    </source>
</evidence>
<dbReference type="PANTHER" id="PTHR10625:SF36">
    <property type="entry name" value="HISTONE DEACETYLASE 3"/>
    <property type="match status" value="1"/>
</dbReference>
<feature type="compositionally biased region" description="Low complexity" evidence="9">
    <location>
        <begin position="503"/>
        <end position="516"/>
    </location>
</feature>
<accession>A0A1Y2EUQ0</accession>
<evidence type="ECO:0000256" key="5">
    <source>
        <dbReference type="ARBA" id="ARBA00023015"/>
    </source>
</evidence>
<dbReference type="AlphaFoldDB" id="A0A1Y2EUQ0"/>
<name>A0A1Y2EUQ0_9BASI</name>
<comment type="similarity">
    <text evidence="8">Belongs to the histone deacetylase family. HD Type 1 subfamily.</text>
</comment>
<keyword evidence="5" id="KW-0805">Transcription regulation</keyword>
<dbReference type="GO" id="GO:0034967">
    <property type="term" value="C:Set3 complex"/>
    <property type="evidence" value="ECO:0007669"/>
    <property type="project" value="UniProtKB-ARBA"/>
</dbReference>
<evidence type="ECO:0000256" key="2">
    <source>
        <dbReference type="ARBA" id="ARBA00012111"/>
    </source>
</evidence>
<dbReference type="GO" id="GO:0070210">
    <property type="term" value="C:Rpd3L-Expanded complex"/>
    <property type="evidence" value="ECO:0007669"/>
    <property type="project" value="TreeGrafter"/>
</dbReference>
<keyword evidence="12" id="KW-1185">Reference proteome</keyword>
<dbReference type="InterPro" id="IPR037138">
    <property type="entry name" value="His_deacetylse_dom_sf"/>
</dbReference>
<dbReference type="GO" id="GO:0040029">
    <property type="term" value="P:epigenetic regulation of gene expression"/>
    <property type="evidence" value="ECO:0007669"/>
    <property type="project" value="TreeGrafter"/>
</dbReference>
<dbReference type="InterPro" id="IPR023696">
    <property type="entry name" value="Ureohydrolase_dom_sf"/>
</dbReference>
<dbReference type="GO" id="GO:0141221">
    <property type="term" value="F:histone deacetylase activity, hydrolytic mechanism"/>
    <property type="evidence" value="ECO:0007669"/>
    <property type="project" value="UniProtKB-EC"/>
</dbReference>
<dbReference type="STRING" id="106004.A0A1Y2EUQ0"/>
<comment type="subcellular location">
    <subcellularLocation>
        <location evidence="1">Nucleus</location>
    </subcellularLocation>
</comment>
<evidence type="ECO:0000256" key="6">
    <source>
        <dbReference type="ARBA" id="ARBA00023163"/>
    </source>
</evidence>
<dbReference type="InterPro" id="IPR000286">
    <property type="entry name" value="HDACs"/>
</dbReference>
<dbReference type="Pfam" id="PF00850">
    <property type="entry name" value="Hist_deacetyl"/>
    <property type="match status" value="1"/>
</dbReference>
<feature type="compositionally biased region" description="Basic and acidic residues" evidence="9">
    <location>
        <begin position="608"/>
        <end position="626"/>
    </location>
</feature>
<organism evidence="11 12">
    <name type="scientific">Leucosporidium creatinivorum</name>
    <dbReference type="NCBI Taxonomy" id="106004"/>
    <lineage>
        <taxon>Eukaryota</taxon>
        <taxon>Fungi</taxon>
        <taxon>Dikarya</taxon>
        <taxon>Basidiomycota</taxon>
        <taxon>Pucciniomycotina</taxon>
        <taxon>Microbotryomycetes</taxon>
        <taxon>Leucosporidiales</taxon>
        <taxon>Leucosporidium</taxon>
    </lineage>
</organism>
<dbReference type="EC" id="3.5.1.98" evidence="2"/>
<feature type="compositionally biased region" description="Basic and acidic residues" evidence="9">
    <location>
        <begin position="458"/>
        <end position="481"/>
    </location>
</feature>
<reference evidence="11 12" key="1">
    <citation type="submission" date="2016-07" db="EMBL/GenBank/DDBJ databases">
        <title>Pervasive Adenine N6-methylation of Active Genes in Fungi.</title>
        <authorList>
            <consortium name="DOE Joint Genome Institute"/>
            <person name="Mondo S.J."/>
            <person name="Dannebaum R.O."/>
            <person name="Kuo R.C."/>
            <person name="Labutti K."/>
            <person name="Haridas S."/>
            <person name="Kuo A."/>
            <person name="Salamov A."/>
            <person name="Ahrendt S.R."/>
            <person name="Lipzen A."/>
            <person name="Sullivan W."/>
            <person name="Andreopoulos W.B."/>
            <person name="Clum A."/>
            <person name="Lindquist E."/>
            <person name="Daum C."/>
            <person name="Ramamoorthy G.K."/>
            <person name="Gryganskyi A."/>
            <person name="Culley D."/>
            <person name="Magnuson J.K."/>
            <person name="James T.Y."/>
            <person name="O'Malley M.A."/>
            <person name="Stajich J.E."/>
            <person name="Spatafora J.W."/>
            <person name="Visel A."/>
            <person name="Grigoriev I.V."/>
        </authorList>
    </citation>
    <scope>NUCLEOTIDE SEQUENCE [LARGE SCALE GENOMIC DNA]</scope>
    <source>
        <strain evidence="11 12">62-1032</strain>
    </source>
</reference>
<evidence type="ECO:0000256" key="9">
    <source>
        <dbReference type="SAM" id="MobiDB-lite"/>
    </source>
</evidence>
<feature type="domain" description="Histone deacetylase" evidence="10">
    <location>
        <begin position="74"/>
        <end position="365"/>
    </location>
</feature>
<gene>
    <name evidence="11" type="ORF">BCR35DRAFT_306266</name>
</gene>
<evidence type="ECO:0000256" key="3">
    <source>
        <dbReference type="ARBA" id="ARBA00022801"/>
    </source>
</evidence>
<dbReference type="InParanoid" id="A0A1Y2EUQ0"/>
<dbReference type="FunCoup" id="A0A1Y2EUQ0">
    <property type="interactions" value="59"/>
</dbReference>
<keyword evidence="6" id="KW-0804">Transcription</keyword>
<proteinExistence type="inferred from homology"/>
<dbReference type="PANTHER" id="PTHR10625">
    <property type="entry name" value="HISTONE DEACETYLASE HDAC1-RELATED"/>
    <property type="match status" value="1"/>
</dbReference>
<evidence type="ECO:0000259" key="10">
    <source>
        <dbReference type="Pfam" id="PF00850"/>
    </source>
</evidence>
<feature type="region of interest" description="Disordered" evidence="9">
    <location>
        <begin position="449"/>
        <end position="626"/>
    </location>
</feature>
<dbReference type="Proteomes" id="UP000193467">
    <property type="component" value="Unassembled WGS sequence"/>
</dbReference>
<dbReference type="InterPro" id="IPR023801">
    <property type="entry name" value="His_deacetylse_dom"/>
</dbReference>
<feature type="compositionally biased region" description="Low complexity" evidence="9">
    <location>
        <begin position="525"/>
        <end position="566"/>
    </location>
</feature>
<dbReference type="PRINTS" id="PR01270">
    <property type="entry name" value="HDASUPER"/>
</dbReference>
<evidence type="ECO:0000313" key="12">
    <source>
        <dbReference type="Proteomes" id="UP000193467"/>
    </source>
</evidence>
<keyword evidence="3" id="KW-0378">Hydrolase</keyword>
<dbReference type="Gene3D" id="3.40.800.20">
    <property type="entry name" value="Histone deacetylase domain"/>
    <property type="match status" value="1"/>
</dbReference>
<keyword evidence="4" id="KW-0156">Chromatin regulator</keyword>
<evidence type="ECO:0000256" key="1">
    <source>
        <dbReference type="ARBA" id="ARBA00004123"/>
    </source>
</evidence>
<evidence type="ECO:0000256" key="4">
    <source>
        <dbReference type="ARBA" id="ARBA00022853"/>
    </source>
</evidence>
<evidence type="ECO:0000256" key="8">
    <source>
        <dbReference type="ARBA" id="ARBA00061569"/>
    </source>
</evidence>
<feature type="compositionally biased region" description="Pro residues" evidence="9">
    <location>
        <begin position="596"/>
        <end position="605"/>
    </location>
</feature>
<evidence type="ECO:0000256" key="7">
    <source>
        <dbReference type="ARBA" id="ARBA00023242"/>
    </source>
</evidence>
<dbReference type="EMBL" id="MCGR01000038">
    <property type="protein sequence ID" value="ORY75298.1"/>
    <property type="molecule type" value="Genomic_DNA"/>
</dbReference>
<dbReference type="PRINTS" id="PR01271">
    <property type="entry name" value="HISDACETLASE"/>
</dbReference>
<dbReference type="InterPro" id="IPR003084">
    <property type="entry name" value="HDAC_I/II"/>
</dbReference>
<dbReference type="FunFam" id="3.40.800.20:FF:000007">
    <property type="entry name" value="Histone deacetylase"/>
    <property type="match status" value="1"/>
</dbReference>
<protein>
    <recommendedName>
        <fullName evidence="2">histone deacetylase</fullName>
        <ecNumber evidence="2">3.5.1.98</ecNumber>
    </recommendedName>
</protein>
<comment type="caution">
    <text evidence="11">The sequence shown here is derived from an EMBL/GenBank/DDBJ whole genome shotgun (WGS) entry which is preliminary data.</text>
</comment>
<sequence length="626" mass="67460">MSALLNPTFSSTPFFFDRSGSLGGASFESGSELEGEAWRGGSATGGGGVGIHSMPRVSYYFPKGVGEYHFGERHPMKPHRLTLTNHLVVGYGLHKKMDMYNPRAATKDELEAFHDEDYVEFLQRVTPENVRSFTSVLSSFNVGDDCPIFSDMWDYCRQYAGASLMAARKLVAGTTDIAINWTGGLHHAKKAEASGFCYVNDIVLAILELLRVHARVLYIDIDIHHGDGVQEAFYNSNRVLTVSFHKYSSDFFPGTGHIDEVGHSLGKYFSLNVPLQDGIDNESYVTLFKSIMEPTISTFQPSSIVLQCGADSLGCDRLGCFNLSIAAHGECVRFIKSFGLPLLVVGGGGYTIKNVSRCWTYETAVLLDLHQSLPSSLPNTAYDDFFAPDWKLHPDLAAGRNRVENLNTRKGLERIRVGVLERLRYMHGAPSVGMVEIPPGLAPWMLEEEDAEEGEAGAEGREDSHKAGGEWFDGDRDREGEVAGVWGRAPPPPMTGGREKRAAAISASSALLNGAATDWGERDPPTTATPRPRITASSNSSRPTPSSTAGLSPGAVASAALAASAGAKKRRKPITSTPTAAGATRKGRIVLDGSAMPPPAPPVPPRGLKMDEGGAEDERGGSAMEH</sequence>
<keyword evidence="7" id="KW-0539">Nucleus</keyword>
<dbReference type="OrthoDB" id="1918432at2759"/>
<dbReference type="SUPFAM" id="SSF52768">
    <property type="entry name" value="Arginase/deacetylase"/>
    <property type="match status" value="1"/>
</dbReference>